<dbReference type="EMBL" id="JYDU01000007">
    <property type="protein sequence ID" value="KRY00634.1"/>
    <property type="molecule type" value="Genomic_DNA"/>
</dbReference>
<evidence type="ECO:0000313" key="1">
    <source>
        <dbReference type="EMBL" id="KRY00634.1"/>
    </source>
</evidence>
<protein>
    <submittedName>
        <fullName evidence="1">Uncharacterized protein</fullName>
    </submittedName>
</protein>
<accession>A0A0V0YLG1</accession>
<sequence length="99" mass="11544">MSSSLYCCLNAGHTEFNEASTLSVFEDFALPHSRPLQMLYLALNRSSYPVVHRNFLADVTPFYVHLIERFDFSKWLKQSTVIIQTARKLKHFSDHRSVH</sequence>
<reference evidence="1 2" key="1">
    <citation type="submission" date="2015-01" db="EMBL/GenBank/DDBJ databases">
        <title>Evolution of Trichinella species and genotypes.</title>
        <authorList>
            <person name="Korhonen P.K."/>
            <person name="Edoardo P."/>
            <person name="Giuseppe L.R."/>
            <person name="Gasser R.B."/>
        </authorList>
    </citation>
    <scope>NUCLEOTIDE SEQUENCE [LARGE SCALE GENOMIC DNA]</scope>
    <source>
        <strain evidence="1">ISS141</strain>
    </source>
</reference>
<name>A0A0V0YLG1_TRIPS</name>
<dbReference type="Proteomes" id="UP000054815">
    <property type="component" value="Unassembled WGS sequence"/>
</dbReference>
<evidence type="ECO:0000313" key="2">
    <source>
        <dbReference type="Proteomes" id="UP000054815"/>
    </source>
</evidence>
<comment type="caution">
    <text evidence="1">The sequence shown here is derived from an EMBL/GenBank/DDBJ whole genome shotgun (WGS) entry which is preliminary data.</text>
</comment>
<dbReference type="AlphaFoldDB" id="A0A0V0YLG1"/>
<proteinExistence type="predicted"/>
<organism evidence="1 2">
    <name type="scientific">Trichinella pseudospiralis</name>
    <name type="common">Parasitic roundworm</name>
    <dbReference type="NCBI Taxonomy" id="6337"/>
    <lineage>
        <taxon>Eukaryota</taxon>
        <taxon>Metazoa</taxon>
        <taxon>Ecdysozoa</taxon>
        <taxon>Nematoda</taxon>
        <taxon>Enoplea</taxon>
        <taxon>Dorylaimia</taxon>
        <taxon>Trichinellida</taxon>
        <taxon>Trichinellidae</taxon>
        <taxon>Trichinella</taxon>
    </lineage>
</organism>
<gene>
    <name evidence="1" type="ORF">T4E_5052</name>
</gene>